<sequence length="485" mass="53641">MLGANKEVMNVLLGKMISPSLPRHRQRLHRWSTTLATDAANKIASIWSHVPPAPEDAILGLTLAYEADSHPLKVNLGVGAYRDDDGAPVVLPSVREAERRLLQSRLGMEYLPVAGDARFRYNALRMALCSLDDDSAREAYGTFHESQLPPAATVQTLSGTGALRLAAEFLRRFAPRTDSAASTSTSPSVVCLPQPTWSNHPSVFRDAGLPTMSYRYYDGQRRTVDIDGMLHDLVYRAPPHSVVLLHACAHNPTGTDLNRQQWQRVLEVFAERRRDLLALFDMAYQGFATGDADRDAAAVRSFVRALSAGGEHGCAGRVLLAQSFSKNFGVYGHRVGALTLFTEDDAAAAAVESQLKLIARPMYSNPPLHGARLVNTVLEDAALTQQWRQDVRQMADRIRQMRAQLRQLLEASLPTQNHHPSTWSPITDQVGMFCYSGLQPEQVDRLRREFHVYLTRDGRISMAGVTRANVAYLAHALATVTDPKT</sequence>
<gene>
    <name evidence="10" type="ORF">CDCA_CDCA08G2531</name>
</gene>
<evidence type="ECO:0000256" key="6">
    <source>
        <dbReference type="ARBA" id="ARBA00022898"/>
    </source>
</evidence>
<evidence type="ECO:0000256" key="7">
    <source>
        <dbReference type="RuleBase" id="RU000480"/>
    </source>
</evidence>
<dbReference type="SUPFAM" id="SSF53383">
    <property type="entry name" value="PLP-dependent transferases"/>
    <property type="match status" value="1"/>
</dbReference>
<reference evidence="10 11" key="1">
    <citation type="submission" date="2022-07" db="EMBL/GenBank/DDBJ databases">
        <title>Genome-wide signatures of adaptation to extreme environments.</title>
        <authorList>
            <person name="Cho C.H."/>
            <person name="Yoon H.S."/>
        </authorList>
    </citation>
    <scope>NUCLEOTIDE SEQUENCE [LARGE SCALE GENOMIC DNA]</scope>
    <source>
        <strain evidence="10 11">DBV 063 E5</strain>
    </source>
</reference>
<comment type="similarity">
    <text evidence="2">Belongs to the class-I pyridoxal-phosphate-dependent aminotransferase family.</text>
</comment>
<dbReference type="Pfam" id="PF00155">
    <property type="entry name" value="Aminotran_1_2"/>
    <property type="match status" value="1"/>
</dbReference>
<dbReference type="PANTHER" id="PTHR11879">
    <property type="entry name" value="ASPARTATE AMINOTRANSFERASE"/>
    <property type="match status" value="1"/>
</dbReference>
<dbReference type="EC" id="2.6.1.1" evidence="7"/>
<dbReference type="AlphaFoldDB" id="A0AAV9IWL4"/>
<feature type="domain" description="Aminotransferase class I/classII large" evidence="9">
    <location>
        <begin position="73"/>
        <end position="477"/>
    </location>
</feature>
<dbReference type="GO" id="GO:0030170">
    <property type="term" value="F:pyridoxal phosphate binding"/>
    <property type="evidence" value="ECO:0007669"/>
    <property type="project" value="InterPro"/>
</dbReference>
<comment type="catalytic activity">
    <reaction evidence="7">
        <text>L-aspartate + 2-oxoglutarate = oxaloacetate + L-glutamate</text>
        <dbReference type="Rhea" id="RHEA:21824"/>
        <dbReference type="ChEBI" id="CHEBI:16452"/>
        <dbReference type="ChEBI" id="CHEBI:16810"/>
        <dbReference type="ChEBI" id="CHEBI:29985"/>
        <dbReference type="ChEBI" id="CHEBI:29991"/>
        <dbReference type="EC" id="2.6.1.1"/>
    </reaction>
</comment>
<dbReference type="Gene3D" id="3.90.1150.10">
    <property type="entry name" value="Aspartate Aminotransferase, domain 1"/>
    <property type="match status" value="1"/>
</dbReference>
<dbReference type="InterPro" id="IPR004839">
    <property type="entry name" value="Aminotransferase_I/II_large"/>
</dbReference>
<evidence type="ECO:0000256" key="1">
    <source>
        <dbReference type="ARBA" id="ARBA00001933"/>
    </source>
</evidence>
<dbReference type="GO" id="GO:0005739">
    <property type="term" value="C:mitochondrion"/>
    <property type="evidence" value="ECO:0007669"/>
    <property type="project" value="TreeGrafter"/>
</dbReference>
<evidence type="ECO:0000256" key="4">
    <source>
        <dbReference type="ARBA" id="ARBA00022576"/>
    </source>
</evidence>
<dbReference type="InterPro" id="IPR004838">
    <property type="entry name" value="NHTrfase_class1_PyrdxlP-BS"/>
</dbReference>
<dbReference type="PANTHER" id="PTHR11879:SF54">
    <property type="entry name" value="ASPARTATE AMINOTRANSFERASE, MITOCHONDRIAL"/>
    <property type="match status" value="1"/>
</dbReference>
<evidence type="ECO:0000256" key="8">
    <source>
        <dbReference type="SAM" id="Coils"/>
    </source>
</evidence>
<organism evidence="10 11">
    <name type="scientific">Cyanidium caldarium</name>
    <name type="common">Red alga</name>
    <dbReference type="NCBI Taxonomy" id="2771"/>
    <lineage>
        <taxon>Eukaryota</taxon>
        <taxon>Rhodophyta</taxon>
        <taxon>Bangiophyceae</taxon>
        <taxon>Cyanidiales</taxon>
        <taxon>Cyanidiaceae</taxon>
        <taxon>Cyanidium</taxon>
    </lineage>
</organism>
<evidence type="ECO:0000256" key="2">
    <source>
        <dbReference type="ARBA" id="ARBA00007441"/>
    </source>
</evidence>
<dbReference type="Gene3D" id="3.40.640.10">
    <property type="entry name" value="Type I PLP-dependent aspartate aminotransferase-like (Major domain)"/>
    <property type="match status" value="1"/>
</dbReference>
<feature type="coiled-coil region" evidence="8">
    <location>
        <begin position="384"/>
        <end position="411"/>
    </location>
</feature>
<name>A0AAV9IWL4_CYACA</name>
<dbReference type="GO" id="GO:0004069">
    <property type="term" value="F:L-aspartate:2-oxoglutarate aminotransferase activity"/>
    <property type="evidence" value="ECO:0007669"/>
    <property type="project" value="UniProtKB-EC"/>
</dbReference>
<dbReference type="InterPro" id="IPR000796">
    <property type="entry name" value="Asp_trans"/>
</dbReference>
<dbReference type="FunFam" id="3.90.1150.10:FF:000001">
    <property type="entry name" value="Aspartate aminotransferase"/>
    <property type="match status" value="1"/>
</dbReference>
<evidence type="ECO:0000259" key="9">
    <source>
        <dbReference type="Pfam" id="PF00155"/>
    </source>
</evidence>
<keyword evidence="6" id="KW-0663">Pyridoxal phosphate</keyword>
<dbReference type="CDD" id="cd00609">
    <property type="entry name" value="AAT_like"/>
    <property type="match status" value="1"/>
</dbReference>
<keyword evidence="5 7" id="KW-0808">Transferase</keyword>
<dbReference type="Proteomes" id="UP001301350">
    <property type="component" value="Unassembled WGS sequence"/>
</dbReference>
<dbReference type="PROSITE" id="PS00105">
    <property type="entry name" value="AA_TRANSFER_CLASS_1"/>
    <property type="match status" value="1"/>
</dbReference>
<evidence type="ECO:0000256" key="3">
    <source>
        <dbReference type="ARBA" id="ARBA00011738"/>
    </source>
</evidence>
<proteinExistence type="inferred from homology"/>
<evidence type="ECO:0000313" key="11">
    <source>
        <dbReference type="Proteomes" id="UP001301350"/>
    </source>
</evidence>
<dbReference type="GO" id="GO:0006520">
    <property type="term" value="P:amino acid metabolic process"/>
    <property type="evidence" value="ECO:0007669"/>
    <property type="project" value="InterPro"/>
</dbReference>
<comment type="subunit">
    <text evidence="3 7">Homodimer.</text>
</comment>
<dbReference type="PRINTS" id="PR00799">
    <property type="entry name" value="TRANSAMINASE"/>
</dbReference>
<comment type="caution">
    <text evidence="10">The sequence shown here is derived from an EMBL/GenBank/DDBJ whole genome shotgun (WGS) entry which is preliminary data.</text>
</comment>
<dbReference type="EMBL" id="JANCYW010000008">
    <property type="protein sequence ID" value="KAK4536506.1"/>
    <property type="molecule type" value="Genomic_DNA"/>
</dbReference>
<evidence type="ECO:0000256" key="5">
    <source>
        <dbReference type="ARBA" id="ARBA00022679"/>
    </source>
</evidence>
<keyword evidence="11" id="KW-1185">Reference proteome</keyword>
<comment type="miscellaneous">
    <text evidence="7">In eukaryotes there are cytoplasmic, mitochondrial and chloroplastic isozymes.</text>
</comment>
<keyword evidence="8" id="KW-0175">Coiled coil</keyword>
<accession>A0AAV9IWL4</accession>
<protein>
    <recommendedName>
        <fullName evidence="7">Aspartate aminotransferase</fullName>
        <ecNumber evidence="7">2.6.1.1</ecNumber>
    </recommendedName>
</protein>
<dbReference type="InterPro" id="IPR015422">
    <property type="entry name" value="PyrdxlP-dep_Trfase_small"/>
</dbReference>
<dbReference type="InterPro" id="IPR015421">
    <property type="entry name" value="PyrdxlP-dep_Trfase_major"/>
</dbReference>
<dbReference type="InterPro" id="IPR015424">
    <property type="entry name" value="PyrdxlP-dep_Trfase"/>
</dbReference>
<dbReference type="NCBIfam" id="NF006719">
    <property type="entry name" value="PRK09257.1"/>
    <property type="match status" value="1"/>
</dbReference>
<evidence type="ECO:0000313" key="10">
    <source>
        <dbReference type="EMBL" id="KAK4536506.1"/>
    </source>
</evidence>
<keyword evidence="4 7" id="KW-0032">Aminotransferase</keyword>
<comment type="cofactor">
    <cofactor evidence="1">
        <name>pyridoxal 5'-phosphate</name>
        <dbReference type="ChEBI" id="CHEBI:597326"/>
    </cofactor>
</comment>